<dbReference type="Proteomes" id="UP000612055">
    <property type="component" value="Unassembled WGS sequence"/>
</dbReference>
<evidence type="ECO:0000256" key="1">
    <source>
        <dbReference type="SAM" id="MobiDB-lite"/>
    </source>
</evidence>
<reference evidence="2" key="1">
    <citation type="journal article" date="2020" name="bioRxiv">
        <title>Comparative genomics of Chlamydomonas.</title>
        <authorList>
            <person name="Craig R.J."/>
            <person name="Hasan A.R."/>
            <person name="Ness R.W."/>
            <person name="Keightley P.D."/>
        </authorList>
    </citation>
    <scope>NUCLEOTIDE SEQUENCE</scope>
    <source>
        <strain evidence="2">CCAP 11/70</strain>
    </source>
</reference>
<feature type="region of interest" description="Disordered" evidence="1">
    <location>
        <begin position="538"/>
        <end position="598"/>
    </location>
</feature>
<dbReference type="PANTHER" id="PTHR45737">
    <property type="entry name" value="VON WILLEBRAND FACTOR A DOMAIN-CONTAINING PROTEIN 5A"/>
    <property type="match status" value="1"/>
</dbReference>
<protein>
    <submittedName>
        <fullName evidence="2">Uncharacterized protein</fullName>
    </submittedName>
</protein>
<feature type="region of interest" description="Disordered" evidence="1">
    <location>
        <begin position="260"/>
        <end position="288"/>
    </location>
</feature>
<evidence type="ECO:0000313" key="3">
    <source>
        <dbReference type="Proteomes" id="UP000612055"/>
    </source>
</evidence>
<comment type="caution">
    <text evidence="2">The sequence shown here is derived from an EMBL/GenBank/DDBJ whole genome shotgun (WGS) entry which is preliminary data.</text>
</comment>
<accession>A0A835Y6N8</accession>
<dbReference type="EMBL" id="JAEHOE010000015">
    <property type="protein sequence ID" value="KAG2497312.1"/>
    <property type="molecule type" value="Genomic_DNA"/>
</dbReference>
<sequence>MKRLLARSSGDAALRTAPVTSRPGQRCVAVHAIEKAASSSQPGTIPQALAAADVQGPWASLVRTSEILANTNRQISEDNEELAKQNRKGQLQLSRQKRIIASALAAAGVSEACEMLDWIELSYGIFCTTEGGRAKGWRRLLERQEQLRDSLVEAVPSWVPAGLPADDTSVPGILGNKIAEMYRSLETNIHRFKPPSAVGGGGAPSPVTPCYTRKIIFLTDGGISGHEEQAVYDLISSGSSGRPRGKVVSAIQNVFKAIGDRVGSKPKPPAANGDGTPEGPAEAAAEAPGADVASRTHVLCLGIGHGVHRGLLDGMASRSAGAVAYVVDDEAIAAKTRVFAGEPLHVLSEVRSCEPDATLELTADFCDGASASASAPAKLQLSLPLGPVAGGGAAVEEGQALPVLHAMAYIGSLMAGTSPLHVLPDGSPQASPPSADLVREAVVRLAVAEHLVTPHTSAVGVALRRDPADPAAAANVVEVPLQLPHGRSFARCRASSGRGGGFGGGGGPPMRRTCGTPVPSDAQDLACASAVPACATPPPPPAYAQDDEDEAEGGAGGLFDEAVCTERMREAAPPSSMLKKKEKKSSAKGKKAQFDSAD</sequence>
<keyword evidence="3" id="KW-1185">Reference proteome</keyword>
<feature type="compositionally biased region" description="Low complexity" evidence="1">
    <location>
        <begin position="277"/>
        <end position="288"/>
    </location>
</feature>
<organism evidence="2 3">
    <name type="scientific">Edaphochlamys debaryana</name>
    <dbReference type="NCBI Taxonomy" id="47281"/>
    <lineage>
        <taxon>Eukaryota</taxon>
        <taxon>Viridiplantae</taxon>
        <taxon>Chlorophyta</taxon>
        <taxon>core chlorophytes</taxon>
        <taxon>Chlorophyceae</taxon>
        <taxon>CS clade</taxon>
        <taxon>Chlamydomonadales</taxon>
        <taxon>Chlamydomonadales incertae sedis</taxon>
        <taxon>Edaphochlamys</taxon>
    </lineage>
</organism>
<feature type="compositionally biased region" description="Basic residues" evidence="1">
    <location>
        <begin position="578"/>
        <end position="591"/>
    </location>
</feature>
<dbReference type="OrthoDB" id="539169at2759"/>
<dbReference type="PANTHER" id="PTHR45737:SF6">
    <property type="entry name" value="VON WILLEBRAND FACTOR A DOMAIN-CONTAINING PROTEIN 5A"/>
    <property type="match status" value="1"/>
</dbReference>
<proteinExistence type="predicted"/>
<evidence type="ECO:0000313" key="2">
    <source>
        <dbReference type="EMBL" id="KAG2497312.1"/>
    </source>
</evidence>
<gene>
    <name evidence="2" type="ORF">HYH03_004895</name>
</gene>
<name>A0A835Y6N8_9CHLO</name>
<dbReference type="AlphaFoldDB" id="A0A835Y6N8"/>